<keyword evidence="5" id="KW-0813">Transport</keyword>
<accession>A0A7J3JSL4</accession>
<dbReference type="AlphaFoldDB" id="A0A7J3JSL4"/>
<proteinExistence type="inferred from homology"/>
<evidence type="ECO:0000256" key="5">
    <source>
        <dbReference type="RuleBase" id="RU363032"/>
    </source>
</evidence>
<keyword evidence="2 5" id="KW-0812">Transmembrane</keyword>
<protein>
    <submittedName>
        <fullName evidence="8">ABC transporter permease</fullName>
    </submittedName>
</protein>
<dbReference type="SUPFAM" id="SSF161098">
    <property type="entry name" value="MetI-like"/>
    <property type="match status" value="1"/>
</dbReference>
<dbReference type="CDD" id="cd06261">
    <property type="entry name" value="TM_PBP2"/>
    <property type="match status" value="1"/>
</dbReference>
<feature type="transmembrane region" description="Helical" evidence="5">
    <location>
        <begin position="381"/>
        <end position="406"/>
    </location>
</feature>
<feature type="transmembrane region" description="Helical" evidence="5">
    <location>
        <begin position="298"/>
        <end position="318"/>
    </location>
</feature>
<dbReference type="InterPro" id="IPR035906">
    <property type="entry name" value="MetI-like_sf"/>
</dbReference>
<reference evidence="8" key="1">
    <citation type="journal article" date="2020" name="mSystems">
        <title>Genome- and Community-Level Interaction Insights into Carbon Utilization and Element Cycling Functions of Hydrothermarchaeota in Hydrothermal Sediment.</title>
        <authorList>
            <person name="Zhou Z."/>
            <person name="Liu Y."/>
            <person name="Xu W."/>
            <person name="Pan J."/>
            <person name="Luo Z.H."/>
            <person name="Li M."/>
        </authorList>
    </citation>
    <scope>NUCLEOTIDE SEQUENCE [LARGE SCALE GENOMIC DNA]</scope>
    <source>
        <strain evidence="7">SpSt-618</strain>
        <strain evidence="8">SpSt-657</strain>
    </source>
</reference>
<dbReference type="InterPro" id="IPR000515">
    <property type="entry name" value="MetI-like"/>
</dbReference>
<evidence type="ECO:0000256" key="1">
    <source>
        <dbReference type="ARBA" id="ARBA00004141"/>
    </source>
</evidence>
<name>A0A7J3JSL4_9CREN</name>
<dbReference type="Pfam" id="PF00528">
    <property type="entry name" value="BPD_transp_1"/>
    <property type="match status" value="1"/>
</dbReference>
<feature type="transmembrane region" description="Helical" evidence="5">
    <location>
        <begin position="324"/>
        <end position="343"/>
    </location>
</feature>
<evidence type="ECO:0000256" key="3">
    <source>
        <dbReference type="ARBA" id="ARBA00022989"/>
    </source>
</evidence>
<dbReference type="Gene3D" id="1.10.3720.10">
    <property type="entry name" value="MetI-like"/>
    <property type="match status" value="1"/>
</dbReference>
<comment type="similarity">
    <text evidence="5">Belongs to the binding-protein-dependent transport system permease family.</text>
</comment>
<dbReference type="EMBL" id="DTAI01000027">
    <property type="protein sequence ID" value="HGN36088.1"/>
    <property type="molecule type" value="Genomic_DNA"/>
</dbReference>
<evidence type="ECO:0000259" key="6">
    <source>
        <dbReference type="PROSITE" id="PS50928"/>
    </source>
</evidence>
<feature type="domain" description="ABC transmembrane type-1" evidence="6">
    <location>
        <begin position="263"/>
        <end position="455"/>
    </location>
</feature>
<keyword evidence="3 5" id="KW-1133">Transmembrane helix</keyword>
<evidence type="ECO:0000256" key="4">
    <source>
        <dbReference type="ARBA" id="ARBA00023136"/>
    </source>
</evidence>
<comment type="subcellular location">
    <subcellularLocation>
        <location evidence="5">Cell membrane</location>
        <topology evidence="5">Multi-pass membrane protein</topology>
    </subcellularLocation>
    <subcellularLocation>
        <location evidence="1">Membrane</location>
        <topology evidence="1">Multi-pass membrane protein</topology>
    </subcellularLocation>
</comment>
<keyword evidence="4 5" id="KW-0472">Membrane</keyword>
<evidence type="ECO:0000256" key="2">
    <source>
        <dbReference type="ARBA" id="ARBA00022692"/>
    </source>
</evidence>
<evidence type="ECO:0000313" key="7">
    <source>
        <dbReference type="EMBL" id="HGN36088.1"/>
    </source>
</evidence>
<organism evidence="8">
    <name type="scientific">Ignisphaera aggregans</name>
    <dbReference type="NCBI Taxonomy" id="334771"/>
    <lineage>
        <taxon>Archaea</taxon>
        <taxon>Thermoproteota</taxon>
        <taxon>Thermoprotei</taxon>
        <taxon>Desulfurococcales</taxon>
        <taxon>Desulfurococcaceae</taxon>
        <taxon>Ignisphaera</taxon>
    </lineage>
</organism>
<dbReference type="PROSITE" id="PS50928">
    <property type="entry name" value="ABC_TM1"/>
    <property type="match status" value="1"/>
</dbReference>
<comment type="caution">
    <text evidence="8">The sequence shown here is derived from an EMBL/GenBank/DDBJ whole genome shotgun (WGS) entry which is preliminary data.</text>
</comment>
<feature type="transmembrane region" description="Helical" evidence="5">
    <location>
        <begin position="258"/>
        <end position="291"/>
    </location>
</feature>
<dbReference type="PANTHER" id="PTHR43839:SF1">
    <property type="entry name" value="OPPC IN A BINDING PROTEIN-DEPENDENT TRANSPORT SYSTEM"/>
    <property type="match status" value="1"/>
</dbReference>
<feature type="transmembrane region" description="Helical" evidence="5">
    <location>
        <begin position="433"/>
        <end position="458"/>
    </location>
</feature>
<sequence>MIKQLTAFARELLIYRSALVGIIIITSLILLSLYAVITVPYEEIVRKWNSIEIWEDFPRNAMPSWINIFTHRKLPETIILDSRRKELGINKTIITIASGKYILRILFTFNYIYDDFPSEIILRLYSNTTKQTTTQITWIKPGEIEYILGRKLLRGYESYYVSSDEEFLKKFNANLISKLGSKPNYDLSVNIALFAKEDPSILSRDTVEVSKGEYRVIVDALIGEEDLGRAQVDAKLVVYGKVYGVAGTDHRRRDLALALIWGAPIALAFGLVASITITFAQMFIAAISAWYGKSLDFVIQRITEIFMVLPFLPILLMISYFYKITIWTLLAVVILLSIFGSGVKNYRAMFLQIKEIPYIEAAIAYGTSSLRIVFRYMIPKILPTIIPTIVLSVPDFVFLEAVLALLGVGDPRAVTWGRVLEDAAREAALYKGYYYWILEPSILLLLTALGFALLGLTLDKILNPRLREM</sequence>
<dbReference type="PANTHER" id="PTHR43839">
    <property type="entry name" value="OPPC IN A BINDING PROTEIN-DEPENDENT TRANSPORT SYSTEM"/>
    <property type="match status" value="1"/>
</dbReference>
<dbReference type="GO" id="GO:0005886">
    <property type="term" value="C:plasma membrane"/>
    <property type="evidence" value="ECO:0007669"/>
    <property type="project" value="UniProtKB-SubCell"/>
</dbReference>
<dbReference type="EMBL" id="DTBZ01000146">
    <property type="protein sequence ID" value="HGQ18833.1"/>
    <property type="molecule type" value="Genomic_DNA"/>
</dbReference>
<dbReference type="GO" id="GO:0055085">
    <property type="term" value="P:transmembrane transport"/>
    <property type="evidence" value="ECO:0007669"/>
    <property type="project" value="InterPro"/>
</dbReference>
<feature type="transmembrane region" description="Helical" evidence="5">
    <location>
        <begin position="12"/>
        <end position="37"/>
    </location>
</feature>
<evidence type="ECO:0000313" key="8">
    <source>
        <dbReference type="EMBL" id="HGQ18833.1"/>
    </source>
</evidence>
<gene>
    <name evidence="7" type="ORF">ENT87_00840</name>
    <name evidence="8" type="ORF">ENU30_07680</name>
</gene>